<dbReference type="GO" id="GO:0000287">
    <property type="term" value="F:magnesium ion binding"/>
    <property type="evidence" value="ECO:0007669"/>
    <property type="project" value="InterPro"/>
</dbReference>
<keyword evidence="4" id="KW-0456">Lyase</keyword>
<keyword evidence="2" id="KW-0479">Metal-binding</keyword>
<dbReference type="CDD" id="cd00684">
    <property type="entry name" value="Terpene_cyclase_plant_C1"/>
    <property type="match status" value="1"/>
</dbReference>
<reference evidence="7" key="1">
    <citation type="submission" date="2013-07" db="EMBL/GenBank/DDBJ databases">
        <title>The genome of Eucalyptus grandis.</title>
        <authorList>
            <person name="Schmutz J."/>
            <person name="Hayes R."/>
            <person name="Myburg A."/>
            <person name="Tuskan G."/>
            <person name="Grattapaglia D."/>
            <person name="Rokhsar D.S."/>
        </authorList>
    </citation>
    <scope>NUCLEOTIDE SEQUENCE</scope>
    <source>
        <tissue evidence="7">Leaf extractions</tissue>
    </source>
</reference>
<evidence type="ECO:0000259" key="5">
    <source>
        <dbReference type="Pfam" id="PF01397"/>
    </source>
</evidence>
<evidence type="ECO:0000259" key="6">
    <source>
        <dbReference type="Pfam" id="PF03936"/>
    </source>
</evidence>
<evidence type="ECO:0008006" key="8">
    <source>
        <dbReference type="Google" id="ProtNLM"/>
    </source>
</evidence>
<dbReference type="InterPro" id="IPR008949">
    <property type="entry name" value="Isoprenoid_synthase_dom_sf"/>
</dbReference>
<evidence type="ECO:0000256" key="4">
    <source>
        <dbReference type="ARBA" id="ARBA00023239"/>
    </source>
</evidence>
<dbReference type="SFLD" id="SFLDG01019">
    <property type="entry name" value="Terpene_Cyclase_Like_1_C_Termi"/>
    <property type="match status" value="1"/>
</dbReference>
<dbReference type="FunCoup" id="A0A059C175">
    <property type="interactions" value="32"/>
</dbReference>
<sequence>MAAPVSAIPSSSPNKGSSRVVERRWADYHPSIWGDYFLAYASPTNSVELKYVGRVEEQIEGLKGEVRKMLTDVVNKPSQVLHLIDQIQRLGIFYHFKREIDEQLEQIHKSYSRLVYRDFKGDHLHMIALIFRLLRQQGYNVSSEVFNKFKDGEGNFRESLITDVQGLLSLYEACHLRCHGDSILEEALLFAITHLESLNESKVSTSLAKQVKHALRQPLHKGLPRLEARRYVPLYQEEPSHDQVLLALAKLDFNLLQEQHQKELGNITRWWKDIDVARKFPFARDRIVELFFWISGAYFEPKFAVARDILTKVIALTSILDDMYDVYGTLEELVILTEAIEKWDVDAMDGLPEYMQAWYKVLLDVYDAVGNEVATKERSYRLTYAKEAMKKQARVYFHEAKWFHTNYTPTLEEYMPLALLTTGYEMLAITSLVGMGDVVTKHAFEWLLGDCKILKASQIICRLMDDIASHQFEQKRGHVASSVELFMKEHDVSEQETEKELHKRVVDAWKDINEAFLRPTAVPMPILMRILNLSRVIHVLYSDGDNYTHSGALLKDHVTSLFISPLPVSHLSRGAQEGTRQDYGGPCPQIDGMHFFRPAANEDAMRKKQEKGKQAMERL</sequence>
<evidence type="ECO:0000256" key="3">
    <source>
        <dbReference type="ARBA" id="ARBA00022842"/>
    </source>
</evidence>
<dbReference type="GO" id="GO:0016102">
    <property type="term" value="P:diterpenoid biosynthetic process"/>
    <property type="evidence" value="ECO:0007669"/>
    <property type="project" value="InterPro"/>
</dbReference>
<dbReference type="AlphaFoldDB" id="A0A059C175"/>
<gene>
    <name evidence="7" type="ORF">EUGRSUZ_E00414</name>
</gene>
<evidence type="ECO:0000256" key="2">
    <source>
        <dbReference type="ARBA" id="ARBA00022723"/>
    </source>
</evidence>
<accession>A0A059C175</accession>
<dbReference type="InterPro" id="IPR008930">
    <property type="entry name" value="Terpenoid_cyclase/PrenylTrfase"/>
</dbReference>
<dbReference type="Gene3D" id="1.50.10.130">
    <property type="entry name" value="Terpene synthase, N-terminal domain"/>
    <property type="match status" value="1"/>
</dbReference>
<dbReference type="Pfam" id="PF03936">
    <property type="entry name" value="Terpene_synth_C"/>
    <property type="match status" value="1"/>
</dbReference>
<feature type="domain" description="Terpene synthase N-terminal" evidence="5">
    <location>
        <begin position="32"/>
        <end position="215"/>
    </location>
</feature>
<proteinExistence type="predicted"/>
<dbReference type="OMA" id="AEYKHEQ"/>
<organism evidence="7">
    <name type="scientific">Eucalyptus grandis</name>
    <name type="common">Flooded gum</name>
    <dbReference type="NCBI Taxonomy" id="71139"/>
    <lineage>
        <taxon>Eukaryota</taxon>
        <taxon>Viridiplantae</taxon>
        <taxon>Streptophyta</taxon>
        <taxon>Embryophyta</taxon>
        <taxon>Tracheophyta</taxon>
        <taxon>Spermatophyta</taxon>
        <taxon>Magnoliopsida</taxon>
        <taxon>eudicotyledons</taxon>
        <taxon>Gunneridae</taxon>
        <taxon>Pentapetalae</taxon>
        <taxon>rosids</taxon>
        <taxon>malvids</taxon>
        <taxon>Myrtales</taxon>
        <taxon>Myrtaceae</taxon>
        <taxon>Myrtoideae</taxon>
        <taxon>Eucalypteae</taxon>
        <taxon>Eucalyptus</taxon>
    </lineage>
</organism>
<keyword evidence="3" id="KW-0460">Magnesium</keyword>
<feature type="domain" description="Terpene synthase metal-binding" evidence="6">
    <location>
        <begin position="272"/>
        <end position="511"/>
    </location>
</feature>
<dbReference type="Pfam" id="PF01397">
    <property type="entry name" value="Terpene_synth"/>
    <property type="match status" value="1"/>
</dbReference>
<evidence type="ECO:0000256" key="1">
    <source>
        <dbReference type="ARBA" id="ARBA00001946"/>
    </source>
</evidence>
<dbReference type="SFLD" id="SFLDS00005">
    <property type="entry name" value="Isoprenoid_Synthase_Type_I"/>
    <property type="match status" value="1"/>
</dbReference>
<dbReference type="SUPFAM" id="SSF48576">
    <property type="entry name" value="Terpenoid synthases"/>
    <property type="match status" value="1"/>
</dbReference>
<dbReference type="PANTHER" id="PTHR31225">
    <property type="entry name" value="OS04G0344100 PROTEIN-RELATED"/>
    <property type="match status" value="1"/>
</dbReference>
<comment type="cofactor">
    <cofactor evidence="1">
        <name>Mg(2+)</name>
        <dbReference type="ChEBI" id="CHEBI:18420"/>
    </cofactor>
</comment>
<protein>
    <recommendedName>
        <fullName evidence="8">(+)-delta-cadinene synthase</fullName>
    </recommendedName>
</protein>
<dbReference type="InterPro" id="IPR050148">
    <property type="entry name" value="Terpene_synthase-like"/>
</dbReference>
<dbReference type="InterPro" id="IPR044814">
    <property type="entry name" value="Terpene_cyclase_plant_C1"/>
</dbReference>
<dbReference type="STRING" id="71139.A0A059C175"/>
<dbReference type="InterPro" id="IPR036965">
    <property type="entry name" value="Terpene_synth_N_sf"/>
</dbReference>
<dbReference type="Gene3D" id="1.10.600.10">
    <property type="entry name" value="Farnesyl Diphosphate Synthase"/>
    <property type="match status" value="1"/>
</dbReference>
<dbReference type="SUPFAM" id="SSF48239">
    <property type="entry name" value="Terpenoid cyclases/Protein prenyltransferases"/>
    <property type="match status" value="1"/>
</dbReference>
<dbReference type="Gramene" id="KCW71959">
    <property type="protein sequence ID" value="KCW71959"/>
    <property type="gene ID" value="EUGRSUZ_E00414"/>
</dbReference>
<dbReference type="InParanoid" id="A0A059C175"/>
<dbReference type="FunFam" id="1.50.10.130:FF:000001">
    <property type="entry name" value="Isoprene synthase, chloroplastic"/>
    <property type="match status" value="1"/>
</dbReference>
<dbReference type="FunFam" id="1.10.600.10:FF:000007">
    <property type="entry name" value="Isoprene synthase, chloroplastic"/>
    <property type="match status" value="1"/>
</dbReference>
<dbReference type="InterPro" id="IPR005630">
    <property type="entry name" value="Terpene_synthase_metal-bd"/>
</dbReference>
<dbReference type="InterPro" id="IPR034741">
    <property type="entry name" value="Terpene_cyclase-like_1_C"/>
</dbReference>
<dbReference type="PANTHER" id="PTHR31225:SF241">
    <property type="entry name" value="TERPENE SYNTHASE FAMILY, METAL-BINDING DOMAIN PROTEIN"/>
    <property type="match status" value="1"/>
</dbReference>
<dbReference type="EMBL" id="KK198757">
    <property type="protein sequence ID" value="KCW71959.1"/>
    <property type="molecule type" value="Genomic_DNA"/>
</dbReference>
<name>A0A059C175_EUCGR</name>
<evidence type="ECO:0000313" key="7">
    <source>
        <dbReference type="EMBL" id="KCW71959.1"/>
    </source>
</evidence>
<dbReference type="InterPro" id="IPR001906">
    <property type="entry name" value="Terpene_synth_N"/>
</dbReference>
<dbReference type="GO" id="GO:0046246">
    <property type="term" value="P:terpene biosynthetic process"/>
    <property type="evidence" value="ECO:0000318"/>
    <property type="project" value="GO_Central"/>
</dbReference>
<dbReference type="GO" id="GO:0010333">
    <property type="term" value="F:terpene synthase activity"/>
    <property type="evidence" value="ECO:0000318"/>
    <property type="project" value="GO_Central"/>
</dbReference>